<name>A0A183E7V8_9BILA</name>
<reference evidence="4" key="1">
    <citation type="submission" date="2016-06" db="UniProtKB">
        <authorList>
            <consortium name="WormBaseParasite"/>
        </authorList>
    </citation>
    <scope>IDENTIFICATION</scope>
</reference>
<feature type="compositionally biased region" description="Basic and acidic residues" evidence="1">
    <location>
        <begin position="207"/>
        <end position="229"/>
    </location>
</feature>
<dbReference type="AlphaFoldDB" id="A0A183E7V8"/>
<feature type="region of interest" description="Disordered" evidence="1">
    <location>
        <begin position="251"/>
        <end position="319"/>
    </location>
</feature>
<feature type="region of interest" description="Disordered" evidence="1">
    <location>
        <begin position="1"/>
        <end position="30"/>
    </location>
</feature>
<dbReference type="OrthoDB" id="5909113at2759"/>
<feature type="compositionally biased region" description="Basic and acidic residues" evidence="1">
    <location>
        <begin position="68"/>
        <end position="91"/>
    </location>
</feature>
<evidence type="ECO:0000313" key="4">
    <source>
        <dbReference type="WBParaSite" id="GPUH_0001707101-mRNA-1"/>
    </source>
</evidence>
<feature type="region of interest" description="Disordered" evidence="1">
    <location>
        <begin position="68"/>
        <end position="125"/>
    </location>
</feature>
<keyword evidence="3" id="KW-1185">Reference proteome</keyword>
<feature type="compositionally biased region" description="Low complexity" evidence="1">
    <location>
        <begin position="92"/>
        <end position="109"/>
    </location>
</feature>
<dbReference type="EMBL" id="UYRT01084602">
    <property type="protein sequence ID" value="VDN29070.1"/>
    <property type="molecule type" value="Genomic_DNA"/>
</dbReference>
<evidence type="ECO:0000256" key="1">
    <source>
        <dbReference type="SAM" id="MobiDB-lite"/>
    </source>
</evidence>
<dbReference type="Proteomes" id="UP000271098">
    <property type="component" value="Unassembled WGS sequence"/>
</dbReference>
<sequence>MHEEQDVVKQIPLEPRTRSPSPATRMREFELSHENRPFFASECSGNISPTMVQAKVSQCIMKLEAKLQKSEQADLQERNVDEKPESVKNDDPSPASDSDSLDSSSAVRPSDPPDEPLIPPNFFENVQPSTSMLPVNSISDLLLAIHTHSHPSEIAMVVSEYTEKNILTAEEEQMIEKAVRQKVMYERKRRGEIVEDEKSPVSSSAKRNREVKEGKGSDGDKEFELRSSDFNECGGKPSSFVGVVETNQLKEPIDSQNQGGRPCDGEASLPKFPATSEPPAHPAVTALPATTLTISPSPPLPPPPPPPAPPPPPLLPSLSELSQSISPVSFFQPPPSVTSNPYFITPYVAGSSVAPLLSSTPTAVTFANSNIAFVGGSAGGPVTAGEMDMDISDDEQAEAARKTMVEIFSD</sequence>
<dbReference type="WBParaSite" id="GPUH_0001707101-mRNA-1">
    <property type="protein sequence ID" value="GPUH_0001707101-mRNA-1"/>
    <property type="gene ID" value="GPUH_0001707101"/>
</dbReference>
<evidence type="ECO:0000313" key="2">
    <source>
        <dbReference type="EMBL" id="VDN29070.1"/>
    </source>
</evidence>
<gene>
    <name evidence="2" type="ORF">GPUH_LOCUS17050</name>
</gene>
<proteinExistence type="predicted"/>
<feature type="compositionally biased region" description="Low complexity" evidence="1">
    <location>
        <begin position="282"/>
        <end position="295"/>
    </location>
</feature>
<accession>A0A183E7V8</accession>
<organism evidence="4">
    <name type="scientific">Gongylonema pulchrum</name>
    <dbReference type="NCBI Taxonomy" id="637853"/>
    <lineage>
        <taxon>Eukaryota</taxon>
        <taxon>Metazoa</taxon>
        <taxon>Ecdysozoa</taxon>
        <taxon>Nematoda</taxon>
        <taxon>Chromadorea</taxon>
        <taxon>Rhabditida</taxon>
        <taxon>Spirurina</taxon>
        <taxon>Spiruromorpha</taxon>
        <taxon>Spiruroidea</taxon>
        <taxon>Gongylonematidae</taxon>
        <taxon>Gongylonema</taxon>
    </lineage>
</organism>
<feature type="region of interest" description="Disordered" evidence="1">
    <location>
        <begin position="191"/>
        <end position="231"/>
    </location>
</feature>
<evidence type="ECO:0000313" key="3">
    <source>
        <dbReference type="Proteomes" id="UP000271098"/>
    </source>
</evidence>
<protein>
    <submittedName>
        <fullName evidence="4">Protein enabled homolog</fullName>
    </submittedName>
</protein>
<reference evidence="2 3" key="2">
    <citation type="submission" date="2018-11" db="EMBL/GenBank/DDBJ databases">
        <authorList>
            <consortium name="Pathogen Informatics"/>
        </authorList>
    </citation>
    <scope>NUCLEOTIDE SEQUENCE [LARGE SCALE GENOMIC DNA]</scope>
</reference>
<feature type="compositionally biased region" description="Pro residues" evidence="1">
    <location>
        <begin position="296"/>
        <end position="315"/>
    </location>
</feature>